<dbReference type="EMBL" id="UGYK01000002">
    <property type="protein sequence ID" value="SUI41176.1"/>
    <property type="molecule type" value="Genomic_DNA"/>
</dbReference>
<evidence type="ECO:0000313" key="2">
    <source>
        <dbReference type="Proteomes" id="UP000254765"/>
    </source>
</evidence>
<organism evidence="1 2">
    <name type="scientific">Serratia marcescens</name>
    <dbReference type="NCBI Taxonomy" id="615"/>
    <lineage>
        <taxon>Bacteria</taxon>
        <taxon>Pseudomonadati</taxon>
        <taxon>Pseudomonadota</taxon>
        <taxon>Gammaproteobacteria</taxon>
        <taxon>Enterobacterales</taxon>
        <taxon>Yersiniaceae</taxon>
        <taxon>Serratia</taxon>
    </lineage>
</organism>
<dbReference type="Proteomes" id="UP000254765">
    <property type="component" value="Unassembled WGS sequence"/>
</dbReference>
<reference evidence="1 2" key="1">
    <citation type="submission" date="2018-06" db="EMBL/GenBank/DDBJ databases">
        <authorList>
            <consortium name="Pathogen Informatics"/>
            <person name="Doyle S."/>
        </authorList>
    </citation>
    <scope>NUCLEOTIDE SEQUENCE [LARGE SCALE GENOMIC DNA]</scope>
    <source>
        <strain evidence="1 2">NCTC10211</strain>
    </source>
</reference>
<evidence type="ECO:0000313" key="1">
    <source>
        <dbReference type="EMBL" id="SUI41176.1"/>
    </source>
</evidence>
<name>A0A379Y5Q3_SERMA</name>
<dbReference type="AlphaFoldDB" id="A0A379Y5Q3"/>
<sequence length="267" mass="28228">MAFASHDPRAADYFQQVLKLPAAEQGDWGLRAQYSLGRVLMADHGTPVNESGETAPAAEHPPKAALEQALAAFQQVIDRVKNGVADPDQLALSSLGQQARIHLWLGDVAPAAHLYAQQAAQGDPSGGQSLQYVSSLLVNPDHLDTLKQIIGDPLIQQLVTIELFARSGNLQMADTDGNGRSAQIISQILTLLDGSVKSGFAGSDRLAALAYRSGQYPMAASLLKNAGDSGLAWWLRAKMALRDGDVKAATAAYAKAASAFPADESWG</sequence>
<protein>
    <recommendedName>
        <fullName evidence="3">Tetratricopeptide repeat protein</fullName>
    </recommendedName>
</protein>
<dbReference type="InterPro" id="IPR011990">
    <property type="entry name" value="TPR-like_helical_dom_sf"/>
</dbReference>
<gene>
    <name evidence="1" type="ORF">NCTC10211_00855</name>
</gene>
<accession>A0A379Y5Q3</accession>
<dbReference type="Gene3D" id="1.25.40.10">
    <property type="entry name" value="Tetratricopeptide repeat domain"/>
    <property type="match status" value="1"/>
</dbReference>
<evidence type="ECO:0008006" key="3">
    <source>
        <dbReference type="Google" id="ProtNLM"/>
    </source>
</evidence>
<proteinExistence type="predicted"/>